<organism evidence="1 2">
    <name type="scientific">Ralstonia soli</name>
    <dbReference type="NCBI Taxonomy" id="2953896"/>
    <lineage>
        <taxon>Bacteria</taxon>
        <taxon>Pseudomonadati</taxon>
        <taxon>Pseudomonadota</taxon>
        <taxon>Betaproteobacteria</taxon>
        <taxon>Burkholderiales</taxon>
        <taxon>Burkholderiaceae</taxon>
        <taxon>Ralstonia</taxon>
    </lineage>
</organism>
<reference evidence="1" key="1">
    <citation type="submission" date="2022-06" db="EMBL/GenBank/DDBJ databases">
        <authorList>
            <person name="Lu C.-H."/>
        </authorList>
    </citation>
    <scope>NUCLEOTIDE SEQUENCE</scope>
    <source>
        <strain evidence="1">21MJYT02-11</strain>
    </source>
</reference>
<reference evidence="1" key="2">
    <citation type="journal article" date="2023" name="Front. Microbiol.">
        <title>Ralstonia chuxiongensis sp. nov., Ralstonia mojiangensis sp. nov., and Ralstonia soli sp. nov., isolated from tobacco fields, are three novel species in the family Burkholderiaceae.</title>
        <authorList>
            <person name="Lu C.H."/>
            <person name="Zhang Y.Y."/>
            <person name="Jiang N."/>
            <person name="Chen W."/>
            <person name="Shao X."/>
            <person name="Zhao Z.M."/>
            <person name="Lu W.L."/>
            <person name="Hu X."/>
            <person name="Xi Y.X."/>
            <person name="Zou S.Y."/>
            <person name="Wei Q.J."/>
            <person name="Lin Z.L."/>
            <person name="Gong L."/>
            <person name="Gai X.T."/>
            <person name="Zhang L.Q."/>
            <person name="Li J.Y."/>
            <person name="Jin Y."/>
            <person name="Xia Z.Y."/>
        </authorList>
    </citation>
    <scope>NUCLEOTIDE SEQUENCE</scope>
    <source>
        <strain evidence="1">21MJYT02-11</strain>
    </source>
</reference>
<proteinExistence type="predicted"/>
<comment type="caution">
    <text evidence="1">The sequence shown here is derived from an EMBL/GenBank/DDBJ whole genome shotgun (WGS) entry which is preliminary data.</text>
</comment>
<keyword evidence="2" id="KW-1185">Reference proteome</keyword>
<name>A0ABT1AKQ7_9RALS</name>
<dbReference type="Proteomes" id="UP001162811">
    <property type="component" value="Unassembled WGS sequence"/>
</dbReference>
<dbReference type="EMBL" id="JAMXHT010000004">
    <property type="protein sequence ID" value="MCO5398998.1"/>
    <property type="molecule type" value="Genomic_DNA"/>
</dbReference>
<evidence type="ECO:0000313" key="2">
    <source>
        <dbReference type="Proteomes" id="UP001162811"/>
    </source>
</evidence>
<sequence length="114" mass="12796">MIHVLDEIVLAPTHLNAVLDLLENTYLPNSAARGLTLLQRWVSPPVALDDVPNTLWLLWQVPDAPAYYAMRASIDASAFAFWAQVDALCEARRRHVMTDASQPLPQREEPRHAA</sequence>
<protein>
    <submittedName>
        <fullName evidence="1">Uncharacterized protein</fullName>
    </submittedName>
</protein>
<evidence type="ECO:0000313" key="1">
    <source>
        <dbReference type="EMBL" id="MCO5398998.1"/>
    </source>
</evidence>
<dbReference type="RefSeq" id="WP_252680603.1">
    <property type="nucleotide sequence ID" value="NZ_JAMXHT010000004.1"/>
</dbReference>
<accession>A0ABT1AKQ7</accession>
<gene>
    <name evidence="1" type="ORF">NG900_12425</name>
</gene>